<proteinExistence type="predicted"/>
<protein>
    <submittedName>
        <fullName evidence="3">CDP-glucose 4,6-dehydratase</fullName>
        <ecNumber evidence="3">4.2.1.45</ecNumber>
    </submittedName>
</protein>
<dbReference type="PANTHER" id="PTHR43000">
    <property type="entry name" value="DTDP-D-GLUCOSE 4,6-DEHYDRATASE-RELATED"/>
    <property type="match status" value="1"/>
</dbReference>
<dbReference type="EMBL" id="DWWS01000069">
    <property type="protein sequence ID" value="HJC25595.1"/>
    <property type="molecule type" value="Genomic_DNA"/>
</dbReference>
<dbReference type="Gene3D" id="3.90.25.10">
    <property type="entry name" value="UDP-galactose 4-epimerase, domain 1"/>
    <property type="match status" value="1"/>
</dbReference>
<dbReference type="Proteomes" id="UP000823891">
    <property type="component" value="Unassembled WGS sequence"/>
</dbReference>
<dbReference type="EC" id="4.2.1.45" evidence="3"/>
<name>A0A9D2NIZ9_9FIRM</name>
<dbReference type="InterPro" id="IPR013445">
    <property type="entry name" value="CDP_4_6_deHydtase"/>
</dbReference>
<evidence type="ECO:0000259" key="2">
    <source>
        <dbReference type="Pfam" id="PF16363"/>
    </source>
</evidence>
<dbReference type="InterPro" id="IPR016040">
    <property type="entry name" value="NAD(P)-bd_dom"/>
</dbReference>
<reference evidence="3" key="2">
    <citation type="submission" date="2021-04" db="EMBL/GenBank/DDBJ databases">
        <authorList>
            <person name="Gilroy R."/>
        </authorList>
    </citation>
    <scope>NUCLEOTIDE SEQUENCE</scope>
    <source>
        <strain evidence="3">USAMLcec2-132</strain>
    </source>
</reference>
<evidence type="ECO:0000313" key="4">
    <source>
        <dbReference type="Proteomes" id="UP000823891"/>
    </source>
</evidence>
<evidence type="ECO:0000313" key="3">
    <source>
        <dbReference type="EMBL" id="HJC25595.1"/>
    </source>
</evidence>
<reference evidence="3" key="1">
    <citation type="journal article" date="2021" name="PeerJ">
        <title>Extensive microbial diversity within the chicken gut microbiome revealed by metagenomics and culture.</title>
        <authorList>
            <person name="Gilroy R."/>
            <person name="Ravi A."/>
            <person name="Getino M."/>
            <person name="Pursley I."/>
            <person name="Horton D.L."/>
            <person name="Alikhan N.F."/>
            <person name="Baker D."/>
            <person name="Gharbi K."/>
            <person name="Hall N."/>
            <person name="Watson M."/>
            <person name="Adriaenssens E.M."/>
            <person name="Foster-Nyarko E."/>
            <person name="Jarju S."/>
            <person name="Secka A."/>
            <person name="Antonio M."/>
            <person name="Oren A."/>
            <person name="Chaudhuri R.R."/>
            <person name="La Ragione R."/>
            <person name="Hildebrand F."/>
            <person name="Pallen M.J."/>
        </authorList>
    </citation>
    <scope>NUCLEOTIDE SEQUENCE</scope>
    <source>
        <strain evidence="3">USAMLcec2-132</strain>
    </source>
</reference>
<dbReference type="Pfam" id="PF16363">
    <property type="entry name" value="GDP_Man_Dehyd"/>
    <property type="match status" value="1"/>
</dbReference>
<keyword evidence="3" id="KW-0456">Lyase</keyword>
<gene>
    <name evidence="3" type="primary">rfbG</name>
    <name evidence="3" type="ORF">H9761_18190</name>
</gene>
<dbReference type="AlphaFoldDB" id="A0A9D2NIZ9"/>
<dbReference type="GO" id="GO:0047733">
    <property type="term" value="F:CDP-glucose 4,6-dehydratase activity"/>
    <property type="evidence" value="ECO:0007669"/>
    <property type="project" value="UniProtKB-EC"/>
</dbReference>
<accession>A0A9D2NIZ9</accession>
<sequence>MNWFDFYKGKKVLITGHTGFKGTWMTALLLRAGAKVTGYALEPQSSPNLFDLCEFSGNFKNVYGDIRELKALKEAFQKEKPEIVIHMAAQPIVRESYASPVYTYDVNVMGTVNVMECVRLCDSVRSVVNVTTDKVYKNREWCWGYRENEELNGFDPYSNSKSCSELVTSCYRSSFLQEAGVAVSTARAGNVIGGGDFAADRIMPDCVRAVEAGKEILVRNPRSIRPYQHVLEPVAAYLQLAAAQYEDREFAGSYNVGPEEADCLTTGELVELFCRKWEQRTGYLPAWTDGNRNGTRIGGQEEAGRPGGGTDQMTAKKREPHEAGYLKLDCSKLKERLGWKPVWNMDRTMEMLVEWYAGYLEHEDVQACMERQITAFLQKSV</sequence>
<dbReference type="SUPFAM" id="SSF51735">
    <property type="entry name" value="NAD(P)-binding Rossmann-fold domains"/>
    <property type="match status" value="1"/>
</dbReference>
<dbReference type="Gene3D" id="3.40.50.720">
    <property type="entry name" value="NAD(P)-binding Rossmann-like Domain"/>
    <property type="match status" value="1"/>
</dbReference>
<dbReference type="InterPro" id="IPR036291">
    <property type="entry name" value="NAD(P)-bd_dom_sf"/>
</dbReference>
<evidence type="ECO:0000256" key="1">
    <source>
        <dbReference type="SAM" id="MobiDB-lite"/>
    </source>
</evidence>
<feature type="region of interest" description="Disordered" evidence="1">
    <location>
        <begin position="288"/>
        <end position="318"/>
    </location>
</feature>
<comment type="caution">
    <text evidence="3">The sequence shown here is derived from an EMBL/GenBank/DDBJ whole genome shotgun (WGS) entry which is preliminary data.</text>
</comment>
<organism evidence="3 4">
    <name type="scientific">Candidatus Eisenbergiella merdavium</name>
    <dbReference type="NCBI Taxonomy" id="2838551"/>
    <lineage>
        <taxon>Bacteria</taxon>
        <taxon>Bacillati</taxon>
        <taxon>Bacillota</taxon>
        <taxon>Clostridia</taxon>
        <taxon>Lachnospirales</taxon>
        <taxon>Lachnospiraceae</taxon>
        <taxon>Eisenbergiella</taxon>
    </lineage>
</organism>
<dbReference type="NCBIfam" id="TIGR02622">
    <property type="entry name" value="CDP_4_6_dhtase"/>
    <property type="match status" value="1"/>
</dbReference>
<feature type="domain" description="NAD(P)-binding" evidence="2">
    <location>
        <begin position="13"/>
        <end position="351"/>
    </location>
</feature>